<feature type="transmembrane region" description="Helical" evidence="2">
    <location>
        <begin position="50"/>
        <end position="70"/>
    </location>
</feature>
<protein>
    <submittedName>
        <fullName evidence="3">Uncharacterized protein</fullName>
    </submittedName>
</protein>
<keyword evidence="2" id="KW-0812">Transmembrane</keyword>
<feature type="compositionally biased region" description="Pro residues" evidence="1">
    <location>
        <begin position="13"/>
        <end position="26"/>
    </location>
</feature>
<accession>A0A2Z3GRU0</accession>
<reference evidence="3 4" key="1">
    <citation type="submission" date="2018-01" db="EMBL/GenBank/DDBJ databases">
        <title>G. obscuriglobus.</title>
        <authorList>
            <person name="Franke J."/>
            <person name="Blomberg W."/>
            <person name="Selmecki A."/>
        </authorList>
    </citation>
    <scope>NUCLEOTIDE SEQUENCE [LARGE SCALE GENOMIC DNA]</scope>
    <source>
        <strain evidence="3 4">DSM 5831</strain>
    </source>
</reference>
<evidence type="ECO:0000313" key="3">
    <source>
        <dbReference type="EMBL" id="AWM37089.1"/>
    </source>
</evidence>
<evidence type="ECO:0000256" key="2">
    <source>
        <dbReference type="SAM" id="Phobius"/>
    </source>
</evidence>
<gene>
    <name evidence="3" type="ORF">C1280_08665</name>
</gene>
<name>A0A2Z3GRU0_9BACT</name>
<dbReference type="EMBL" id="CP025958">
    <property type="protein sequence ID" value="AWM37089.1"/>
    <property type="molecule type" value="Genomic_DNA"/>
</dbReference>
<dbReference type="Proteomes" id="UP000245802">
    <property type="component" value="Chromosome"/>
</dbReference>
<feature type="transmembrane region" description="Helical" evidence="2">
    <location>
        <begin position="90"/>
        <end position="108"/>
    </location>
</feature>
<dbReference type="KEGG" id="gog:C1280_08665"/>
<dbReference type="OrthoDB" id="268559at2"/>
<proteinExistence type="predicted"/>
<sequence>MNPTTPGTAPQYGPQPPAPPPVTVVPVPAPHDVPADSAPRELILVSHSPLVYWWPVWVVGYVFAALTWWAGQPHQIGSEVLRFHPDSSTGVLFFLTLFLVIVISNVSVRGYASLTVVMAAVLVSVLMAYFGAWGPVLGWLGDLNVYLNQGAYFWFATLLFVVWAVTVFVVDRFNYWRIAPGQITYVTAFGTGAKSYDTENMVLEKRRDDLFRHWLLGLGSGDLRIHTYGGRSQEIFVPNVLFIGSKIGAIQQMIAIEPGKFGHAAIE</sequence>
<dbReference type="RefSeq" id="WP_010033524.1">
    <property type="nucleotide sequence ID" value="NZ_CP025958.1"/>
</dbReference>
<organism evidence="3 4">
    <name type="scientific">Gemmata obscuriglobus</name>
    <dbReference type="NCBI Taxonomy" id="114"/>
    <lineage>
        <taxon>Bacteria</taxon>
        <taxon>Pseudomonadati</taxon>
        <taxon>Planctomycetota</taxon>
        <taxon>Planctomycetia</taxon>
        <taxon>Gemmatales</taxon>
        <taxon>Gemmataceae</taxon>
        <taxon>Gemmata</taxon>
    </lineage>
</organism>
<feature type="compositionally biased region" description="Low complexity" evidence="1">
    <location>
        <begin position="1"/>
        <end position="12"/>
    </location>
</feature>
<keyword evidence="2" id="KW-1133">Transmembrane helix</keyword>
<feature type="transmembrane region" description="Helical" evidence="2">
    <location>
        <begin position="115"/>
        <end position="132"/>
    </location>
</feature>
<evidence type="ECO:0000313" key="4">
    <source>
        <dbReference type="Proteomes" id="UP000245802"/>
    </source>
</evidence>
<evidence type="ECO:0000256" key="1">
    <source>
        <dbReference type="SAM" id="MobiDB-lite"/>
    </source>
</evidence>
<dbReference type="AlphaFoldDB" id="A0A2Z3GRU0"/>
<feature type="region of interest" description="Disordered" evidence="1">
    <location>
        <begin position="1"/>
        <end position="26"/>
    </location>
</feature>
<keyword evidence="4" id="KW-1185">Reference proteome</keyword>
<keyword evidence="2" id="KW-0472">Membrane</keyword>
<feature type="transmembrane region" description="Helical" evidence="2">
    <location>
        <begin position="152"/>
        <end position="170"/>
    </location>
</feature>